<evidence type="ECO:0000313" key="2">
    <source>
        <dbReference type="Proteomes" id="UP000033754"/>
    </source>
</evidence>
<dbReference type="Proteomes" id="UP000033754">
    <property type="component" value="Unassembled WGS sequence"/>
</dbReference>
<organism evidence="1 2">
    <name type="scientific">Anaplasma phagocytophilum str. NCH-1</name>
    <dbReference type="NCBI Taxonomy" id="1359161"/>
    <lineage>
        <taxon>Bacteria</taxon>
        <taxon>Pseudomonadati</taxon>
        <taxon>Pseudomonadota</taxon>
        <taxon>Alphaproteobacteria</taxon>
        <taxon>Rickettsiales</taxon>
        <taxon>Anaplasmataceae</taxon>
        <taxon>Anaplasma</taxon>
        <taxon>phagocytophilum group</taxon>
    </lineage>
</organism>
<name>A0A0F3N7E0_ANAPH</name>
<sequence length="70" mass="8045">MLTYALNPGAASDYTIIFYTSVGTYLCYMDFCASTVTIYRAEYTEAYSYCFSSNGGFYIPFFRAHRGFWS</sequence>
<evidence type="ECO:0000313" key="1">
    <source>
        <dbReference type="EMBL" id="KJV62844.1"/>
    </source>
</evidence>
<comment type="caution">
    <text evidence="1">The sequence shown here is derived from an EMBL/GenBank/DDBJ whole genome shotgun (WGS) entry which is preliminary data.</text>
</comment>
<accession>A0A0F3N7E0</accession>
<dbReference type="PATRIC" id="fig|1359161.3.peg.1665"/>
<dbReference type="EMBL" id="LANT01000009">
    <property type="protein sequence ID" value="KJV62844.1"/>
    <property type="molecule type" value="Genomic_DNA"/>
</dbReference>
<proteinExistence type="predicted"/>
<gene>
    <name evidence="1" type="ORF">EPHNCH_1462</name>
</gene>
<dbReference type="AlphaFoldDB" id="A0A0F3N7E0"/>
<reference evidence="1 2" key="1">
    <citation type="submission" date="2015-01" db="EMBL/GenBank/DDBJ databases">
        <title>Genome Sequencing of Rickettsiales.</title>
        <authorList>
            <person name="Daugherty S.C."/>
            <person name="Su Q."/>
            <person name="Abolude K."/>
            <person name="Beier-Sexton M."/>
            <person name="Carlyon J.A."/>
            <person name="Carter R."/>
            <person name="Day N.P."/>
            <person name="Dumler S.J."/>
            <person name="Dyachenko V."/>
            <person name="Godinez A."/>
            <person name="Kurtti T.J."/>
            <person name="Lichay M."/>
            <person name="Mullins K.E."/>
            <person name="Ott S."/>
            <person name="Pappas-Brown V."/>
            <person name="Paris D.H."/>
            <person name="Patel P."/>
            <person name="Richards A.L."/>
            <person name="Sadzewicz L."/>
            <person name="Sears K."/>
            <person name="Seidman D."/>
            <person name="Sengamalay N."/>
            <person name="Stenos J."/>
            <person name="Tallon L.J."/>
            <person name="Vincent G."/>
            <person name="Fraser C.M."/>
            <person name="Munderloh U."/>
            <person name="Dunning-Hotopp J.C."/>
        </authorList>
    </citation>
    <scope>NUCLEOTIDE SEQUENCE [LARGE SCALE GENOMIC DNA]</scope>
    <source>
        <strain evidence="1 2">NCH-1</strain>
    </source>
</reference>
<protein>
    <submittedName>
        <fullName evidence="1">Uncharacterized protein</fullName>
    </submittedName>
</protein>